<dbReference type="EMBL" id="LGRX02010675">
    <property type="protein sequence ID" value="KAK3269914.1"/>
    <property type="molecule type" value="Genomic_DNA"/>
</dbReference>
<keyword evidence="2" id="KW-1185">Reference proteome</keyword>
<gene>
    <name evidence="1" type="ORF">CYMTET_21662</name>
</gene>
<proteinExistence type="predicted"/>
<dbReference type="AlphaFoldDB" id="A0AAE0L301"/>
<name>A0AAE0L301_9CHLO</name>
<comment type="caution">
    <text evidence="1">The sequence shown here is derived from an EMBL/GenBank/DDBJ whole genome shotgun (WGS) entry which is preliminary data.</text>
</comment>
<sequence>MAATFGAALRTLQRDHFDVKVAKCVQRKLFGEKEQRFTGVESHVGALFPRLVCALREVFVTEDALFVPLFTLHGATAPVRVEANHLLYSTLELLVDPNYSPAADWMDSSSAASPLDGKRVLLEFARRILHCDDPFQGTPDLLDVRVVADKDPHDVISDCNARGLPCTTATSRPYSSKPWTRLLYQPVVSRLPLHDQRENTDLLTMQQWARECFSTHERAKPHAALSVAYTGRRFGDLPEP</sequence>
<dbReference type="Proteomes" id="UP001190700">
    <property type="component" value="Unassembled WGS sequence"/>
</dbReference>
<reference evidence="1 2" key="1">
    <citation type="journal article" date="2015" name="Genome Biol. Evol.">
        <title>Comparative Genomics of a Bacterivorous Green Alga Reveals Evolutionary Causalities and Consequences of Phago-Mixotrophic Mode of Nutrition.</title>
        <authorList>
            <person name="Burns J.A."/>
            <person name="Paasch A."/>
            <person name="Narechania A."/>
            <person name="Kim E."/>
        </authorList>
    </citation>
    <scope>NUCLEOTIDE SEQUENCE [LARGE SCALE GENOMIC DNA]</scope>
    <source>
        <strain evidence="1 2">PLY_AMNH</strain>
    </source>
</reference>
<evidence type="ECO:0000313" key="2">
    <source>
        <dbReference type="Proteomes" id="UP001190700"/>
    </source>
</evidence>
<organism evidence="1 2">
    <name type="scientific">Cymbomonas tetramitiformis</name>
    <dbReference type="NCBI Taxonomy" id="36881"/>
    <lineage>
        <taxon>Eukaryota</taxon>
        <taxon>Viridiplantae</taxon>
        <taxon>Chlorophyta</taxon>
        <taxon>Pyramimonadophyceae</taxon>
        <taxon>Pyramimonadales</taxon>
        <taxon>Pyramimonadaceae</taxon>
        <taxon>Cymbomonas</taxon>
    </lineage>
</organism>
<evidence type="ECO:0000313" key="1">
    <source>
        <dbReference type="EMBL" id="KAK3269914.1"/>
    </source>
</evidence>
<accession>A0AAE0L301</accession>
<protein>
    <submittedName>
        <fullName evidence="1">Uncharacterized protein</fullName>
    </submittedName>
</protein>